<dbReference type="InterPro" id="IPR002903">
    <property type="entry name" value="RsmH"/>
</dbReference>
<dbReference type="PANTHER" id="PTHR11265">
    <property type="entry name" value="S-ADENOSYL-METHYLTRANSFERASE MRAW"/>
    <property type="match status" value="1"/>
</dbReference>
<evidence type="ECO:0000313" key="5">
    <source>
        <dbReference type="EMBL" id="CAH1451122.1"/>
    </source>
</evidence>
<keyword evidence="6" id="KW-1185">Reference proteome</keyword>
<evidence type="ECO:0000256" key="1">
    <source>
        <dbReference type="ARBA" id="ARBA00010396"/>
    </source>
</evidence>
<comment type="similarity">
    <text evidence="1">Belongs to the methyltransferase superfamily. RsmH family.</text>
</comment>
<evidence type="ECO:0008006" key="7">
    <source>
        <dbReference type="Google" id="ProtNLM"/>
    </source>
</evidence>
<evidence type="ECO:0000256" key="3">
    <source>
        <dbReference type="ARBA" id="ARBA00022679"/>
    </source>
</evidence>
<dbReference type="HAMAP" id="MF_01007">
    <property type="entry name" value="16SrRNA_methyltr_H"/>
    <property type="match status" value="1"/>
</dbReference>
<dbReference type="Gene3D" id="3.40.50.150">
    <property type="entry name" value="Vaccinia Virus protein VP39"/>
    <property type="match status" value="1"/>
</dbReference>
<dbReference type="NCBIfam" id="TIGR00006">
    <property type="entry name" value="16S rRNA (cytosine(1402)-N(4))-methyltransferase RsmH"/>
    <property type="match status" value="1"/>
</dbReference>
<organism evidence="5 6">
    <name type="scientific">Lactuca virosa</name>
    <dbReference type="NCBI Taxonomy" id="75947"/>
    <lineage>
        <taxon>Eukaryota</taxon>
        <taxon>Viridiplantae</taxon>
        <taxon>Streptophyta</taxon>
        <taxon>Embryophyta</taxon>
        <taxon>Tracheophyta</taxon>
        <taxon>Spermatophyta</taxon>
        <taxon>Magnoliopsida</taxon>
        <taxon>eudicotyledons</taxon>
        <taxon>Gunneridae</taxon>
        <taxon>Pentapetalae</taxon>
        <taxon>asterids</taxon>
        <taxon>campanulids</taxon>
        <taxon>Asterales</taxon>
        <taxon>Asteraceae</taxon>
        <taxon>Cichorioideae</taxon>
        <taxon>Cichorieae</taxon>
        <taxon>Lactucinae</taxon>
        <taxon>Lactuca</taxon>
    </lineage>
</organism>
<evidence type="ECO:0000313" key="6">
    <source>
        <dbReference type="Proteomes" id="UP001157418"/>
    </source>
</evidence>
<evidence type="ECO:0000256" key="2">
    <source>
        <dbReference type="ARBA" id="ARBA00022603"/>
    </source>
</evidence>
<dbReference type="InterPro" id="IPR023397">
    <property type="entry name" value="SAM-dep_MeTrfase_MraW_recog"/>
</dbReference>
<dbReference type="InterPro" id="IPR018971">
    <property type="entry name" value="DUF1997"/>
</dbReference>
<dbReference type="Pfam" id="PF01795">
    <property type="entry name" value="Methyltransf_5"/>
    <property type="match status" value="1"/>
</dbReference>
<comment type="caution">
    <text evidence="5">The sequence shown here is derived from an EMBL/GenBank/DDBJ whole genome shotgun (WGS) entry which is preliminary data.</text>
</comment>
<dbReference type="InterPro" id="IPR029063">
    <property type="entry name" value="SAM-dependent_MTases_sf"/>
</dbReference>
<dbReference type="EMBL" id="CAKMRJ010005674">
    <property type="protein sequence ID" value="CAH1451122.1"/>
    <property type="molecule type" value="Genomic_DNA"/>
</dbReference>
<keyword evidence="4" id="KW-0949">S-adenosyl-L-methionine</keyword>
<gene>
    <name evidence="5" type="ORF">LVIROSA_LOCUS36496</name>
</gene>
<dbReference type="GO" id="GO:0071424">
    <property type="term" value="F:rRNA (cytosine-N4-)-methyltransferase activity"/>
    <property type="evidence" value="ECO:0007669"/>
    <property type="project" value="TreeGrafter"/>
</dbReference>
<sequence length="694" mass="77660">MSSHSITAATAAAAAVKQLLFHPSFTLSPLHCYRRQISSSLLAVASYSTTLSASTRNKKKLNRKDNSVTGTSRRVLIDSVVKRRTRSDKKFDEESFRQFGDTESHIPVMLGEVLEVFDSLKLQTFVDCTLGAAGHSSAIIQAHPEMQSYVGLDFDPVAHEKAKARIDSIQSSMSHDSTSNLKTHTFLRNFKNIKSTISEVDEKLLTSGIDGILMDLGMSSMQVNNAKRGFSVLCDGPLDMRMDPQASLTAEDILNLWPEAEVGRILRDYGEENNWRALQKRIVKARLTGGLHSTSDLVDLIRSCTSGGKGGRQGWIKTATRVFQALRIAVNDELKTLEASLYDCFRCLAPGGRLAVISFHSLEDRIVKQTFLDIIKSNSVDGSGSASPDLKNVENEPWIKQMIGGVGGTILTKRPITPSQDEEKLNVRCRSAKLRRSGVYIFRIGMMKVFKFEASLILPKAFHSQESRNRFCSRRRLSIISNSSNEKFDSNVKKAKLSARKKDRVNIPSYNDLHGRGKKIYPIREFLSHPSGIEALLNTQALQKFEQLDLTTYRCTLPQLNLLNFEVSPVIDLRVTPTTEDCMVELLCCKFEGSEVVTQQNEHFSAEMTNYITWCTKNSEPYLDVDVKLDLTLEIYTQPFTMLPTSAVEVPGSLMMQALVDRLVPLLLQQLIQDYGRWLLTQNPESNLITSNLA</sequence>
<dbReference type="Pfam" id="PF09366">
    <property type="entry name" value="DUF1997"/>
    <property type="match status" value="1"/>
</dbReference>
<name>A0AAU9PLZ0_9ASTR</name>
<reference evidence="5 6" key="1">
    <citation type="submission" date="2022-01" db="EMBL/GenBank/DDBJ databases">
        <authorList>
            <person name="Xiong W."/>
            <person name="Schranz E."/>
        </authorList>
    </citation>
    <scope>NUCLEOTIDE SEQUENCE [LARGE SCALE GENOMIC DNA]</scope>
</reference>
<keyword evidence="3" id="KW-0808">Transferase</keyword>
<keyword evidence="2" id="KW-0489">Methyltransferase</keyword>
<dbReference type="Gene3D" id="1.10.150.170">
    <property type="entry name" value="Putative methyltransferase TM0872, insert domain"/>
    <property type="match status" value="1"/>
</dbReference>
<accession>A0AAU9PLZ0</accession>
<evidence type="ECO:0000256" key="4">
    <source>
        <dbReference type="ARBA" id="ARBA00022691"/>
    </source>
</evidence>
<dbReference type="SUPFAM" id="SSF53335">
    <property type="entry name" value="S-adenosyl-L-methionine-dependent methyltransferases"/>
    <property type="match status" value="1"/>
</dbReference>
<proteinExistence type="inferred from homology"/>
<protein>
    <recommendedName>
        <fullName evidence="7">MraW methylase family protein</fullName>
    </recommendedName>
</protein>
<dbReference type="FunFam" id="1.10.150.170:FF:000004">
    <property type="entry name" value="Ribosomal RNA small subunit methyltransferase H"/>
    <property type="match status" value="1"/>
</dbReference>
<dbReference type="Proteomes" id="UP001157418">
    <property type="component" value="Unassembled WGS sequence"/>
</dbReference>
<dbReference type="SUPFAM" id="SSF81799">
    <property type="entry name" value="Putative methyltransferase TM0872, insert domain"/>
    <property type="match status" value="1"/>
</dbReference>
<dbReference type="GO" id="GO:0070475">
    <property type="term" value="P:rRNA base methylation"/>
    <property type="evidence" value="ECO:0007669"/>
    <property type="project" value="TreeGrafter"/>
</dbReference>
<dbReference type="PANTHER" id="PTHR11265:SF0">
    <property type="entry name" value="12S RRNA N4-METHYLCYTIDINE METHYLTRANSFERASE"/>
    <property type="match status" value="1"/>
</dbReference>
<dbReference type="AlphaFoldDB" id="A0AAU9PLZ0"/>